<dbReference type="SUPFAM" id="SSF52540">
    <property type="entry name" value="P-loop containing nucleoside triphosphate hydrolases"/>
    <property type="match status" value="1"/>
</dbReference>
<sequence>MPVNTEVQRAGQEQSTATPVLEINNLCTNFELPGSTVQAVRDVSFTLCPGQRLAVVGESGSGKSAMAMSLVGLIPPPGKVASGSVKLRGKELVGLGDKEISAIRGKDIGLVFQDPMAGLDPLKTIGSQFVETIRVHQNLSVRQAKELACELLAEVGVNDPRRRIEDYPHQYSGGMRQRVLIAMAIANDPAVVIADEPTTALDVTTQAQVLELLERICDERGNALMMITHNLGIVRQLCDSVNVMYAGRVVEQTSVNALFNEPTHPYTKALLDCMIDPYTTVRGQLPAIPGSPPDLAAAQPGCAFAERCPLGSAEKICHEQRPEAVVLASGAVSRCHFAHELEGAQS</sequence>
<dbReference type="InterPro" id="IPR050388">
    <property type="entry name" value="ABC_Ni/Peptide_Import"/>
</dbReference>
<evidence type="ECO:0000256" key="3">
    <source>
        <dbReference type="ARBA" id="ARBA00022448"/>
    </source>
</evidence>
<dbReference type="Pfam" id="PF00005">
    <property type="entry name" value="ABC_tran"/>
    <property type="match status" value="1"/>
</dbReference>
<evidence type="ECO:0000256" key="7">
    <source>
        <dbReference type="ARBA" id="ARBA00023136"/>
    </source>
</evidence>
<dbReference type="Proteomes" id="UP000316612">
    <property type="component" value="Unassembled WGS sequence"/>
</dbReference>
<evidence type="ECO:0000313" key="9">
    <source>
        <dbReference type="EMBL" id="GED05923.1"/>
    </source>
</evidence>
<dbReference type="CDD" id="cd03257">
    <property type="entry name" value="ABC_NikE_OppD_transporters"/>
    <property type="match status" value="1"/>
</dbReference>
<proteinExistence type="inferred from homology"/>
<keyword evidence="3" id="KW-0813">Transport</keyword>
<dbReference type="NCBIfam" id="TIGR01727">
    <property type="entry name" value="oligo_HPY"/>
    <property type="match status" value="1"/>
</dbReference>
<dbReference type="GO" id="GO:0015833">
    <property type="term" value="P:peptide transport"/>
    <property type="evidence" value="ECO:0007669"/>
    <property type="project" value="InterPro"/>
</dbReference>
<dbReference type="InterPro" id="IPR017871">
    <property type="entry name" value="ABC_transporter-like_CS"/>
</dbReference>
<dbReference type="InterPro" id="IPR027417">
    <property type="entry name" value="P-loop_NTPase"/>
</dbReference>
<keyword evidence="10" id="KW-1185">Reference proteome</keyword>
<evidence type="ECO:0000259" key="8">
    <source>
        <dbReference type="PROSITE" id="PS50893"/>
    </source>
</evidence>
<dbReference type="InterPro" id="IPR013563">
    <property type="entry name" value="Oligopep_ABC_C"/>
</dbReference>
<dbReference type="GO" id="GO:0016887">
    <property type="term" value="F:ATP hydrolysis activity"/>
    <property type="evidence" value="ECO:0007669"/>
    <property type="project" value="InterPro"/>
</dbReference>
<evidence type="ECO:0000256" key="5">
    <source>
        <dbReference type="ARBA" id="ARBA00022741"/>
    </source>
</evidence>
<protein>
    <submittedName>
        <fullName evidence="9">Peptide ABC transporter ATP-binding protein</fullName>
    </submittedName>
</protein>
<dbReference type="GO" id="GO:0005886">
    <property type="term" value="C:plasma membrane"/>
    <property type="evidence" value="ECO:0007669"/>
    <property type="project" value="UniProtKB-SubCell"/>
</dbReference>
<keyword evidence="5" id="KW-0547">Nucleotide-binding</keyword>
<keyword evidence="6 9" id="KW-0067">ATP-binding</keyword>
<evidence type="ECO:0000313" key="10">
    <source>
        <dbReference type="Proteomes" id="UP000316612"/>
    </source>
</evidence>
<dbReference type="GO" id="GO:0005524">
    <property type="term" value="F:ATP binding"/>
    <property type="evidence" value="ECO:0007669"/>
    <property type="project" value="UniProtKB-KW"/>
</dbReference>
<dbReference type="Pfam" id="PF08352">
    <property type="entry name" value="oligo_HPY"/>
    <property type="match status" value="1"/>
</dbReference>
<dbReference type="PANTHER" id="PTHR43297">
    <property type="entry name" value="OLIGOPEPTIDE TRANSPORT ATP-BINDING PROTEIN APPD"/>
    <property type="match status" value="1"/>
</dbReference>
<keyword evidence="4" id="KW-1003">Cell membrane</keyword>
<dbReference type="PROSITE" id="PS50893">
    <property type="entry name" value="ABC_TRANSPORTER_2"/>
    <property type="match status" value="1"/>
</dbReference>
<comment type="similarity">
    <text evidence="2">Belongs to the ABC transporter superfamily.</text>
</comment>
<comment type="caution">
    <text evidence="9">The sequence shown here is derived from an EMBL/GenBank/DDBJ whole genome shotgun (WGS) entry which is preliminary data.</text>
</comment>
<dbReference type="PROSITE" id="PS00211">
    <property type="entry name" value="ABC_TRANSPORTER_1"/>
    <property type="match status" value="1"/>
</dbReference>
<gene>
    <name evidence="9" type="ORF">AUR04nite_14550</name>
</gene>
<name>A0A4Y4DMW1_GLUUR</name>
<dbReference type="InterPro" id="IPR003593">
    <property type="entry name" value="AAA+_ATPase"/>
</dbReference>
<dbReference type="Gene3D" id="3.40.50.300">
    <property type="entry name" value="P-loop containing nucleotide triphosphate hydrolases"/>
    <property type="match status" value="1"/>
</dbReference>
<dbReference type="OrthoDB" id="8481147at2"/>
<reference evidence="9 10" key="1">
    <citation type="submission" date="2019-06" db="EMBL/GenBank/DDBJ databases">
        <title>Whole genome shotgun sequence of Glutamicibacter uratoxydans NBRC 15515.</title>
        <authorList>
            <person name="Hosoyama A."/>
            <person name="Uohara A."/>
            <person name="Ohji S."/>
            <person name="Ichikawa N."/>
        </authorList>
    </citation>
    <scope>NUCLEOTIDE SEQUENCE [LARGE SCALE GENOMIC DNA]</scope>
    <source>
        <strain evidence="9 10">NBRC 15515</strain>
    </source>
</reference>
<accession>A0A4Y4DMW1</accession>
<dbReference type="AlphaFoldDB" id="A0A4Y4DMW1"/>
<dbReference type="RefSeq" id="WP_141363448.1">
    <property type="nucleotide sequence ID" value="NZ_BAAAJL010000003.1"/>
</dbReference>
<dbReference type="FunFam" id="3.40.50.300:FF:000016">
    <property type="entry name" value="Oligopeptide ABC transporter ATP-binding component"/>
    <property type="match status" value="1"/>
</dbReference>
<evidence type="ECO:0000256" key="4">
    <source>
        <dbReference type="ARBA" id="ARBA00022475"/>
    </source>
</evidence>
<dbReference type="PANTHER" id="PTHR43297:SF2">
    <property type="entry name" value="DIPEPTIDE TRANSPORT ATP-BINDING PROTEIN DPPD"/>
    <property type="match status" value="1"/>
</dbReference>
<feature type="domain" description="ABC transporter" evidence="8">
    <location>
        <begin position="21"/>
        <end position="271"/>
    </location>
</feature>
<evidence type="ECO:0000256" key="1">
    <source>
        <dbReference type="ARBA" id="ARBA00004202"/>
    </source>
</evidence>
<evidence type="ECO:0000256" key="6">
    <source>
        <dbReference type="ARBA" id="ARBA00022840"/>
    </source>
</evidence>
<dbReference type="SMART" id="SM00382">
    <property type="entry name" value="AAA"/>
    <property type="match status" value="1"/>
</dbReference>
<keyword evidence="7" id="KW-0472">Membrane</keyword>
<dbReference type="EMBL" id="BJNY01000007">
    <property type="protein sequence ID" value="GED05923.1"/>
    <property type="molecule type" value="Genomic_DNA"/>
</dbReference>
<comment type="subcellular location">
    <subcellularLocation>
        <location evidence="1">Cell membrane</location>
        <topology evidence="1">Peripheral membrane protein</topology>
    </subcellularLocation>
</comment>
<organism evidence="9 10">
    <name type="scientific">Glutamicibacter uratoxydans</name>
    <name type="common">Arthrobacter uratoxydans</name>
    <dbReference type="NCBI Taxonomy" id="43667"/>
    <lineage>
        <taxon>Bacteria</taxon>
        <taxon>Bacillati</taxon>
        <taxon>Actinomycetota</taxon>
        <taxon>Actinomycetes</taxon>
        <taxon>Micrococcales</taxon>
        <taxon>Micrococcaceae</taxon>
        <taxon>Glutamicibacter</taxon>
    </lineage>
</organism>
<evidence type="ECO:0000256" key="2">
    <source>
        <dbReference type="ARBA" id="ARBA00005417"/>
    </source>
</evidence>
<dbReference type="InterPro" id="IPR003439">
    <property type="entry name" value="ABC_transporter-like_ATP-bd"/>
</dbReference>